<dbReference type="PANTHER" id="PTHR35204">
    <property type="entry name" value="YALI0A21131P"/>
    <property type="match status" value="1"/>
</dbReference>
<sequence>MAAVSNCLIKFGLILCILVYLESTCLFVLARSPLVPDREAAERNYIHIFNSIQAAGRQWGSAIYHNGLSFFPVVMPMGTLLYHGSQSRDLPPGPEWMAFEVEHAEAFAFSAKKKNGEDDDQSDVTARHSLDQKPITLPINQPKGSSTYFRGYLHTYRANRDLNILYVDGMSAGKSFMGTLDTQDLVLRENNTSETWGPFMDEIERAESICQLLTQLKYDGLMRMEMGFELIYCDFANGVDRIMMTRSAIHDEKSFESNMNPFQWARAAAERYDGIGGDRARLDFSSMVSAYFFPVNISNTDPDRPDLHRLANANLEDLKDINRHLQGILKAPRRFKVNWQAVVDMIVARYSHRLALLASPEQPLEVFSNELEIATQAYVNAPPRNGDISVQENPDANLTTDALLACKQHYLLPTYLDRDSSWGLEDHLIHAAIYRVTTHICDTFFNARAIMVDDHDDHNRSLGGLANHDKRLDKLTAARHLFVTLKQTLAWSTWRKPEICAADELLLTVMWPLGTSDDYWKPGCRTYDQVNFARHGYWKPDFEIY</sequence>
<evidence type="ECO:0000256" key="1">
    <source>
        <dbReference type="SAM" id="Phobius"/>
    </source>
</evidence>
<dbReference type="Proteomes" id="UP000078397">
    <property type="component" value="Unassembled WGS sequence"/>
</dbReference>
<comment type="caution">
    <text evidence="2">The sequence shown here is derived from an EMBL/GenBank/DDBJ whole genome shotgun (WGS) entry which is preliminary data.</text>
</comment>
<keyword evidence="1" id="KW-0812">Transmembrane</keyword>
<evidence type="ECO:0000313" key="2">
    <source>
        <dbReference type="EMBL" id="OAQ70966.1"/>
    </source>
</evidence>
<dbReference type="OrthoDB" id="10261782at2759"/>
<dbReference type="InterPro" id="IPR038921">
    <property type="entry name" value="YOR389W-like"/>
</dbReference>
<gene>
    <name evidence="2" type="ORF">VFPPC_03348</name>
</gene>
<keyword evidence="1" id="KW-0472">Membrane</keyword>
<evidence type="ECO:0000313" key="3">
    <source>
        <dbReference type="Proteomes" id="UP000078397"/>
    </source>
</evidence>
<keyword evidence="3" id="KW-1185">Reference proteome</keyword>
<proteinExistence type="predicted"/>
<keyword evidence="1" id="KW-1133">Transmembrane helix</keyword>
<protein>
    <submittedName>
        <fullName evidence="2">Uncharacterized protein</fullName>
    </submittedName>
</protein>
<dbReference type="KEGG" id="pchm:VFPPC_03348"/>
<dbReference type="PANTHER" id="PTHR35204:SF1">
    <property type="entry name" value="ENTEROTOXIN"/>
    <property type="match status" value="1"/>
</dbReference>
<dbReference type="EMBL" id="LSBJ02000002">
    <property type="protein sequence ID" value="OAQ70966.1"/>
    <property type="molecule type" value="Genomic_DNA"/>
</dbReference>
<feature type="transmembrane region" description="Helical" evidence="1">
    <location>
        <begin position="7"/>
        <end position="30"/>
    </location>
</feature>
<reference evidence="2 3" key="1">
    <citation type="journal article" date="2016" name="PLoS Pathog.">
        <title>Biosynthesis of antibiotic leucinostatins in bio-control fungus Purpureocillium lilacinum and their inhibition on phytophthora revealed by genome mining.</title>
        <authorList>
            <person name="Wang G."/>
            <person name="Liu Z."/>
            <person name="Lin R."/>
            <person name="Li E."/>
            <person name="Mao Z."/>
            <person name="Ling J."/>
            <person name="Yang Y."/>
            <person name="Yin W.B."/>
            <person name="Xie B."/>
        </authorList>
    </citation>
    <scope>NUCLEOTIDE SEQUENCE [LARGE SCALE GENOMIC DNA]</scope>
    <source>
        <strain evidence="2">170</strain>
    </source>
</reference>
<dbReference type="STRING" id="1380566.A0A179FZ65"/>
<organism evidence="2 3">
    <name type="scientific">Pochonia chlamydosporia 170</name>
    <dbReference type="NCBI Taxonomy" id="1380566"/>
    <lineage>
        <taxon>Eukaryota</taxon>
        <taxon>Fungi</taxon>
        <taxon>Dikarya</taxon>
        <taxon>Ascomycota</taxon>
        <taxon>Pezizomycotina</taxon>
        <taxon>Sordariomycetes</taxon>
        <taxon>Hypocreomycetidae</taxon>
        <taxon>Hypocreales</taxon>
        <taxon>Clavicipitaceae</taxon>
        <taxon>Pochonia</taxon>
    </lineage>
</organism>
<name>A0A179FZ65_METCM</name>
<dbReference type="AlphaFoldDB" id="A0A179FZ65"/>
<dbReference type="RefSeq" id="XP_018147503.1">
    <property type="nucleotide sequence ID" value="XM_018282859.1"/>
</dbReference>
<accession>A0A179FZ65</accession>
<dbReference type="GeneID" id="28846853"/>